<dbReference type="PANTHER" id="PTHR13161:SF15">
    <property type="entry name" value="SPLICING FACTOR, SUPPRESSOR OF WHITE-APRICOT HOMOLOG"/>
    <property type="match status" value="1"/>
</dbReference>
<reference evidence="10" key="1">
    <citation type="submission" date="2013-09" db="EMBL/GenBank/DDBJ databases">
        <title>Corchorus olitorius genome sequencing.</title>
        <authorList>
            <person name="Alam M."/>
            <person name="Haque M.S."/>
            <person name="Islam M.S."/>
            <person name="Emdad E.M."/>
            <person name="Islam M.M."/>
            <person name="Ahmed B."/>
            <person name="Halim A."/>
            <person name="Hossen Q.M.M."/>
            <person name="Hossain M.Z."/>
            <person name="Ahmed R."/>
            <person name="Khan M.M."/>
            <person name="Islam R."/>
            <person name="Rashid M.M."/>
            <person name="Khan S.A."/>
            <person name="Rahman M.S."/>
            <person name="Alam M."/>
            <person name="Yahiya A.S."/>
            <person name="Khan M.S."/>
            <person name="Azam M.S."/>
            <person name="Haque T."/>
            <person name="Lashkar M.Z.H."/>
            <person name="Akhand A.I."/>
            <person name="Morshed G."/>
            <person name="Roy S."/>
            <person name="Uddin K.S."/>
            <person name="Rabeya T."/>
            <person name="Hossain A.S."/>
            <person name="Chowdhury A."/>
            <person name="Snigdha A.R."/>
            <person name="Mortoza M.S."/>
            <person name="Matin S.A."/>
            <person name="Hoque S.M.E."/>
            <person name="Islam M.K."/>
            <person name="Roy D.K."/>
            <person name="Haider R."/>
            <person name="Moosa M.M."/>
            <person name="Elias S.M."/>
            <person name="Hasan A.M."/>
            <person name="Jahan S."/>
            <person name="Shafiuddin M."/>
            <person name="Mahmood N."/>
            <person name="Shommy N.S."/>
        </authorList>
    </citation>
    <scope>NUCLEOTIDE SEQUENCE [LARGE SCALE GENOMIC DNA]</scope>
    <source>
        <strain evidence="10">cv. O-4</strain>
    </source>
</reference>
<feature type="domain" description="SURP motif" evidence="8">
    <location>
        <begin position="342"/>
        <end position="384"/>
    </location>
</feature>
<evidence type="ECO:0000313" key="9">
    <source>
        <dbReference type="EMBL" id="OMP04383.1"/>
    </source>
</evidence>
<evidence type="ECO:0000256" key="4">
    <source>
        <dbReference type="ARBA" id="ARBA00023015"/>
    </source>
</evidence>
<dbReference type="AlphaFoldDB" id="A0A1R3KBD0"/>
<evidence type="ECO:0000256" key="6">
    <source>
        <dbReference type="ARBA" id="ARBA00023187"/>
    </source>
</evidence>
<evidence type="ECO:0000256" key="1">
    <source>
        <dbReference type="ARBA" id="ARBA00022664"/>
    </source>
</evidence>
<name>A0A1R3KBD0_9ROSI</name>
<feature type="compositionally biased region" description="Basic and acidic residues" evidence="7">
    <location>
        <begin position="258"/>
        <end position="281"/>
    </location>
</feature>
<keyword evidence="2" id="KW-0677">Repeat</keyword>
<feature type="compositionally biased region" description="Basic and acidic residues" evidence="7">
    <location>
        <begin position="404"/>
        <end position="424"/>
    </location>
</feature>
<dbReference type="SUPFAM" id="SSF109905">
    <property type="entry name" value="Surp module (SWAP domain)"/>
    <property type="match status" value="2"/>
</dbReference>
<dbReference type="PANTHER" id="PTHR13161">
    <property type="entry name" value="SPLICING FACTOR SUPPRESSOR OF WHITE APRICOT"/>
    <property type="match status" value="1"/>
</dbReference>
<evidence type="ECO:0000256" key="3">
    <source>
        <dbReference type="ARBA" id="ARBA00022884"/>
    </source>
</evidence>
<evidence type="ECO:0000313" key="10">
    <source>
        <dbReference type="Proteomes" id="UP000187203"/>
    </source>
</evidence>
<dbReference type="EMBL" id="AWUE01014262">
    <property type="protein sequence ID" value="OMP04383.1"/>
    <property type="molecule type" value="Genomic_DNA"/>
</dbReference>
<dbReference type="InterPro" id="IPR040397">
    <property type="entry name" value="SWAP"/>
</dbReference>
<organism evidence="9 10">
    <name type="scientific">Corchorus olitorius</name>
    <dbReference type="NCBI Taxonomy" id="93759"/>
    <lineage>
        <taxon>Eukaryota</taxon>
        <taxon>Viridiplantae</taxon>
        <taxon>Streptophyta</taxon>
        <taxon>Embryophyta</taxon>
        <taxon>Tracheophyta</taxon>
        <taxon>Spermatophyta</taxon>
        <taxon>Magnoliopsida</taxon>
        <taxon>eudicotyledons</taxon>
        <taxon>Gunneridae</taxon>
        <taxon>Pentapetalae</taxon>
        <taxon>rosids</taxon>
        <taxon>malvids</taxon>
        <taxon>Malvales</taxon>
        <taxon>Malvaceae</taxon>
        <taxon>Grewioideae</taxon>
        <taxon>Apeibeae</taxon>
        <taxon>Corchorus</taxon>
    </lineage>
</organism>
<keyword evidence="1" id="KW-0507">mRNA processing</keyword>
<dbReference type="Pfam" id="PF01805">
    <property type="entry name" value="Surp"/>
    <property type="match status" value="2"/>
</dbReference>
<dbReference type="Pfam" id="PF09750">
    <property type="entry name" value="DRY_EERY"/>
    <property type="match status" value="1"/>
</dbReference>
<gene>
    <name evidence="9" type="ORF">COLO4_09692</name>
</gene>
<dbReference type="SMART" id="SM00648">
    <property type="entry name" value="SWAP"/>
    <property type="match status" value="2"/>
</dbReference>
<feature type="region of interest" description="Disordered" evidence="7">
    <location>
        <begin position="220"/>
        <end position="281"/>
    </location>
</feature>
<dbReference type="InterPro" id="IPR035967">
    <property type="entry name" value="SWAP/Surp_sf"/>
</dbReference>
<feature type="compositionally biased region" description="Polar residues" evidence="7">
    <location>
        <begin position="499"/>
        <end position="509"/>
    </location>
</feature>
<dbReference type="PROSITE" id="PS50128">
    <property type="entry name" value="SURP"/>
    <property type="match status" value="2"/>
</dbReference>
<keyword evidence="4" id="KW-0805">Transcription regulation</keyword>
<dbReference type="GO" id="GO:0000395">
    <property type="term" value="P:mRNA 5'-splice site recognition"/>
    <property type="evidence" value="ECO:0007669"/>
    <property type="project" value="TreeGrafter"/>
</dbReference>
<keyword evidence="3" id="KW-0694">RNA-binding</keyword>
<comment type="caution">
    <text evidence="9">The sequence shown here is derived from an EMBL/GenBank/DDBJ whole genome shotgun (WGS) entry which is preliminary data.</text>
</comment>
<feature type="domain" description="SURP motif" evidence="8">
    <location>
        <begin position="136"/>
        <end position="178"/>
    </location>
</feature>
<dbReference type="SMART" id="SM01141">
    <property type="entry name" value="DRY_EERY"/>
    <property type="match status" value="1"/>
</dbReference>
<dbReference type="OrthoDB" id="5836667at2759"/>
<evidence type="ECO:0000259" key="8">
    <source>
        <dbReference type="PROSITE" id="PS50128"/>
    </source>
</evidence>
<protein>
    <submittedName>
        <fullName evidence="9">SWAP/Surp</fullName>
    </submittedName>
</protein>
<dbReference type="GO" id="GO:0003723">
    <property type="term" value="F:RNA binding"/>
    <property type="evidence" value="ECO:0007669"/>
    <property type="project" value="UniProtKB-KW"/>
</dbReference>
<feature type="compositionally biased region" description="Basic and acidic residues" evidence="7">
    <location>
        <begin position="231"/>
        <end position="244"/>
    </location>
</feature>
<evidence type="ECO:0000256" key="2">
    <source>
        <dbReference type="ARBA" id="ARBA00022737"/>
    </source>
</evidence>
<proteinExistence type="predicted"/>
<feature type="region of interest" description="Disordered" evidence="7">
    <location>
        <begin position="499"/>
        <end position="540"/>
    </location>
</feature>
<evidence type="ECO:0000256" key="7">
    <source>
        <dbReference type="SAM" id="MobiDB-lite"/>
    </source>
</evidence>
<dbReference type="Gene3D" id="1.10.10.790">
    <property type="entry name" value="Surp module"/>
    <property type="match status" value="2"/>
</dbReference>
<keyword evidence="10" id="KW-1185">Reference proteome</keyword>
<evidence type="ECO:0000256" key="5">
    <source>
        <dbReference type="ARBA" id="ARBA00023163"/>
    </source>
</evidence>
<dbReference type="InterPro" id="IPR019147">
    <property type="entry name" value="SWAP_N_domain"/>
</dbReference>
<accession>A0A1R3KBD0</accession>
<feature type="region of interest" description="Disordered" evidence="7">
    <location>
        <begin position="398"/>
        <end position="432"/>
    </location>
</feature>
<keyword evidence="5" id="KW-0804">Transcription</keyword>
<feature type="compositionally biased region" description="Polar residues" evidence="7">
    <location>
        <begin position="517"/>
        <end position="527"/>
    </location>
</feature>
<feature type="region of interest" description="Disordered" evidence="7">
    <location>
        <begin position="43"/>
        <end position="130"/>
    </location>
</feature>
<feature type="compositionally biased region" description="Basic and acidic residues" evidence="7">
    <location>
        <begin position="120"/>
        <end position="130"/>
    </location>
</feature>
<dbReference type="InterPro" id="IPR000061">
    <property type="entry name" value="Surp"/>
</dbReference>
<sequence length="711" mass="77351">MDLEVVGRHALLFDDDAMASFVNSAAALVDWNSLSIDRYDVRHLLSGPPPPRKRRRHPSSPSLAADDTLESELDRERYLDLPPPSPSRSDQQDEDNDAEPATAHGVYNAVPLTYGNTGESNEKKDTEPPTEKLHQIMARTAMFVSTHGGQSEIVLRVKQGDNPTFGFLMPDHPLHPYFRFLVDNQELLSRNSVGEENKADNALDQAVSVKGGGALSLLGTVYGSGEDEEGATEHTTEVDRKDSVDAGDNINKTSTDATEQKESSVSANKKDESATKHSAPLREKASLIKRNRSITTVKAGSATGLKKESDVSTAEKSRASSLPTISKIELPVVEPPSDLKRVVDKIVEFILKNGRQFEAVLVEQDVKHGRFPFLLPTNLYHPYYLQVLQNAEKPKLPGKGFISQKRDSSSLGADKKAAAARESDSMSVASDIPFDSDRKEKFKMVISKSKKDGQEPSSKATQPEVGVRVDAAAAAAILQAATRGIKKPNLEILSKTSVNGSSLAPSSESGHAPSVGSHLSSQPQSSIPKPGQKGEPSVSGPIANAIAKTAAIAAARITRTQVRSGDLITLHTIAGIDTNIEESVLHLRIDTLGTAISIIAVLMMNKVIRRTTLTVTIIIPDIDGSRISLQILNIGGQDMDMSIMTPLMMSIDTLDVITSIMIAPLRMRIGVLIVVISTVDPLMIVEERDLTPKERWNWRKERFMRNQINQN</sequence>
<keyword evidence="6" id="KW-0508">mRNA splicing</keyword>
<dbReference type="Proteomes" id="UP000187203">
    <property type="component" value="Unassembled WGS sequence"/>
</dbReference>
<dbReference type="STRING" id="93759.A0A1R3KBD0"/>